<comment type="caution">
    <text evidence="1">The sequence shown here is derived from an EMBL/GenBank/DDBJ whole genome shotgun (WGS) entry which is preliminary data.</text>
</comment>
<dbReference type="EMBL" id="JABCIY010000071">
    <property type="protein sequence ID" value="KAF7193835.1"/>
    <property type="molecule type" value="Genomic_DNA"/>
</dbReference>
<dbReference type="AlphaFoldDB" id="A0A8H6VP61"/>
<evidence type="ECO:0000313" key="1">
    <source>
        <dbReference type="EMBL" id="KAF7193835.1"/>
    </source>
</evidence>
<gene>
    <name evidence="1" type="ORF">HII31_04904</name>
</gene>
<name>A0A8H6VP61_9PEZI</name>
<accession>A0A8H6VP61</accession>
<reference evidence="1" key="1">
    <citation type="submission" date="2020-04" db="EMBL/GenBank/DDBJ databases">
        <title>Draft genome resource of the tomato pathogen Pseudocercospora fuligena.</title>
        <authorList>
            <person name="Zaccaron A."/>
        </authorList>
    </citation>
    <scope>NUCLEOTIDE SEQUENCE</scope>
    <source>
        <strain evidence="1">PF001</strain>
    </source>
</reference>
<evidence type="ECO:0000313" key="2">
    <source>
        <dbReference type="Proteomes" id="UP000660729"/>
    </source>
</evidence>
<sequence>MPPTAVKREHPETVEVGNIRPHKLQRTTIAANIVAQPAQQPVYPNELWDTICKTDIQSLREIVYHATMANIDPQVSLRVLNMHHTRIHN</sequence>
<dbReference type="Proteomes" id="UP000660729">
    <property type="component" value="Unassembled WGS sequence"/>
</dbReference>
<organism evidence="1 2">
    <name type="scientific">Pseudocercospora fuligena</name>
    <dbReference type="NCBI Taxonomy" id="685502"/>
    <lineage>
        <taxon>Eukaryota</taxon>
        <taxon>Fungi</taxon>
        <taxon>Dikarya</taxon>
        <taxon>Ascomycota</taxon>
        <taxon>Pezizomycotina</taxon>
        <taxon>Dothideomycetes</taxon>
        <taxon>Dothideomycetidae</taxon>
        <taxon>Mycosphaerellales</taxon>
        <taxon>Mycosphaerellaceae</taxon>
        <taxon>Pseudocercospora</taxon>
    </lineage>
</organism>
<dbReference type="OrthoDB" id="3642855at2759"/>
<keyword evidence="2" id="KW-1185">Reference proteome</keyword>
<protein>
    <submittedName>
        <fullName evidence="1">Uncharacterized protein</fullName>
    </submittedName>
</protein>
<proteinExistence type="predicted"/>